<organism evidence="5 6">
    <name type="scientific">Thermomonospora echinospora</name>
    <dbReference type="NCBI Taxonomy" id="1992"/>
    <lineage>
        <taxon>Bacteria</taxon>
        <taxon>Bacillati</taxon>
        <taxon>Actinomycetota</taxon>
        <taxon>Actinomycetes</taxon>
        <taxon>Streptosporangiales</taxon>
        <taxon>Thermomonosporaceae</taxon>
        <taxon>Thermomonospora</taxon>
    </lineage>
</organism>
<dbReference type="InterPro" id="IPR036188">
    <property type="entry name" value="FAD/NAD-bd_sf"/>
</dbReference>
<keyword evidence="6" id="KW-1185">Reference proteome</keyword>
<keyword evidence="2" id="KW-0285">Flavoprotein</keyword>
<dbReference type="OrthoDB" id="8670884at2"/>
<evidence type="ECO:0000313" key="6">
    <source>
        <dbReference type="Proteomes" id="UP000236723"/>
    </source>
</evidence>
<dbReference type="Pfam" id="PF21274">
    <property type="entry name" value="Rng_hyd_C"/>
    <property type="match status" value="1"/>
</dbReference>
<evidence type="ECO:0000259" key="4">
    <source>
        <dbReference type="Pfam" id="PF01494"/>
    </source>
</evidence>
<sequence>MDAEVIIAGAGPAGLMLAGELRLGGVDVVVVERSPRPAPESRALGFTARTMEVFAQRGILPLFGKPATTPFGHFGGVPLDIGVLDAAHFAVLGVPQSRTEAVLTEWATGLGVRILRGHELISLSNNGENVEATIHRTGENGSPEHLRAAYLVGCDGGRSTVRRLAGFDFPGTPGTVETLQADVRGVDVAPRPPGTWTPGGMVIAAPIGDGITRVILCERGAVPRDRTAPVTFAELAAVWKRLTGEDIGHGEPVWVTAATNATRQVTEYRRGRVLLAGDAAHIHLPTGGQGLNVSIQDSANLGWKLAAQVRGWAPPGLLDSYHDERHPVGTRLLLNTRAQGLLVLGGEEMQPLRDVLTELVAFEDVARHLAGMVTGLDVRYDVGPGDHRLLGLRMPHHELKTADGAVSIARLLYPARGLLLDLADDPRLRRAAAGWADRVDVVTASPGPLEGTDALLIRPDGHVVWAAPGCGEPGPALRRWFGDPRP</sequence>
<protein>
    <submittedName>
        <fullName evidence="5">Bifunctional hydroxylase/dehydrase</fullName>
    </submittedName>
</protein>
<dbReference type="Gene3D" id="3.40.30.120">
    <property type="match status" value="1"/>
</dbReference>
<dbReference type="InterPro" id="IPR002938">
    <property type="entry name" value="FAD-bd"/>
</dbReference>
<evidence type="ECO:0000256" key="1">
    <source>
        <dbReference type="ARBA" id="ARBA00001974"/>
    </source>
</evidence>
<dbReference type="PRINTS" id="PR00420">
    <property type="entry name" value="RNGMNOXGNASE"/>
</dbReference>
<gene>
    <name evidence="5" type="ORF">SAMN04489712_102280</name>
</gene>
<dbReference type="Pfam" id="PF01494">
    <property type="entry name" value="FAD_binding_3"/>
    <property type="match status" value="1"/>
</dbReference>
<comment type="cofactor">
    <cofactor evidence="1">
        <name>FAD</name>
        <dbReference type="ChEBI" id="CHEBI:57692"/>
    </cofactor>
</comment>
<dbReference type="RefSeq" id="WP_103936556.1">
    <property type="nucleotide sequence ID" value="NZ_FNVO01000002.1"/>
</dbReference>
<dbReference type="InterPro" id="IPR050641">
    <property type="entry name" value="RIFMO-like"/>
</dbReference>
<dbReference type="Gene3D" id="3.50.50.60">
    <property type="entry name" value="FAD/NAD(P)-binding domain"/>
    <property type="match status" value="2"/>
</dbReference>
<dbReference type="Proteomes" id="UP000236723">
    <property type="component" value="Unassembled WGS sequence"/>
</dbReference>
<proteinExistence type="predicted"/>
<dbReference type="Gene3D" id="3.30.70.2450">
    <property type="match status" value="1"/>
</dbReference>
<evidence type="ECO:0000256" key="2">
    <source>
        <dbReference type="ARBA" id="ARBA00022630"/>
    </source>
</evidence>
<name>A0A1H5VG05_9ACTN</name>
<keyword evidence="3" id="KW-0274">FAD</keyword>
<dbReference type="EMBL" id="FNVO01000002">
    <property type="protein sequence ID" value="SEF85437.1"/>
    <property type="molecule type" value="Genomic_DNA"/>
</dbReference>
<dbReference type="GO" id="GO:0071949">
    <property type="term" value="F:FAD binding"/>
    <property type="evidence" value="ECO:0007669"/>
    <property type="project" value="InterPro"/>
</dbReference>
<dbReference type="SUPFAM" id="SSF51905">
    <property type="entry name" value="FAD/NAD(P)-binding domain"/>
    <property type="match status" value="1"/>
</dbReference>
<dbReference type="GO" id="GO:0016709">
    <property type="term" value="F:oxidoreductase activity, acting on paired donors, with incorporation or reduction of molecular oxygen, NAD(P)H as one donor, and incorporation of one atom of oxygen"/>
    <property type="evidence" value="ECO:0007669"/>
    <property type="project" value="UniProtKB-ARBA"/>
</dbReference>
<dbReference type="PANTHER" id="PTHR43004:SF19">
    <property type="entry name" value="BINDING MONOOXYGENASE, PUTATIVE (JCVI)-RELATED"/>
    <property type="match status" value="1"/>
</dbReference>
<evidence type="ECO:0000256" key="3">
    <source>
        <dbReference type="ARBA" id="ARBA00022827"/>
    </source>
</evidence>
<reference evidence="6" key="1">
    <citation type="submission" date="2016-10" db="EMBL/GenBank/DDBJ databases">
        <authorList>
            <person name="Varghese N."/>
            <person name="Submissions S."/>
        </authorList>
    </citation>
    <scope>NUCLEOTIDE SEQUENCE [LARGE SCALE GENOMIC DNA]</scope>
    <source>
        <strain evidence="6">DSM 43163</strain>
    </source>
</reference>
<feature type="domain" description="FAD-binding" evidence="4">
    <location>
        <begin position="3"/>
        <end position="333"/>
    </location>
</feature>
<evidence type="ECO:0000313" key="5">
    <source>
        <dbReference type="EMBL" id="SEF85437.1"/>
    </source>
</evidence>
<accession>A0A1H5VG05</accession>
<dbReference type="PANTHER" id="PTHR43004">
    <property type="entry name" value="TRK SYSTEM POTASSIUM UPTAKE PROTEIN"/>
    <property type="match status" value="1"/>
</dbReference>
<dbReference type="AlphaFoldDB" id="A0A1H5VG05"/>